<protein>
    <submittedName>
        <fullName evidence="1">Cytoplasmic protein</fullName>
    </submittedName>
</protein>
<dbReference type="AlphaFoldDB" id="A0A832EEC7"/>
<proteinExistence type="predicted"/>
<accession>A0A832EEC7</accession>
<sequence>MAPKHSHRFVEDYDGMVAFGMSREVDEKTLMVYLQKFSDDALLKVLIPRLSNQEMETLFELLSDLMRKHLSDNEYHAHFLKEEGHSH</sequence>
<gene>
    <name evidence="1" type="ORF">ENS06_13400</name>
</gene>
<evidence type="ECO:0000313" key="1">
    <source>
        <dbReference type="EMBL" id="HFK98301.1"/>
    </source>
</evidence>
<organism evidence="1">
    <name type="scientific">Desulfacinum infernum</name>
    <dbReference type="NCBI Taxonomy" id="35837"/>
    <lineage>
        <taxon>Bacteria</taxon>
        <taxon>Pseudomonadati</taxon>
        <taxon>Thermodesulfobacteriota</taxon>
        <taxon>Syntrophobacteria</taxon>
        <taxon>Syntrophobacterales</taxon>
        <taxon>Syntrophobacteraceae</taxon>
        <taxon>Desulfacinum</taxon>
    </lineage>
</organism>
<name>A0A832EEC7_9BACT</name>
<comment type="caution">
    <text evidence="1">The sequence shown here is derived from an EMBL/GenBank/DDBJ whole genome shotgun (WGS) entry which is preliminary data.</text>
</comment>
<reference evidence="1" key="1">
    <citation type="journal article" date="2020" name="mSystems">
        <title>Genome- and Community-Level Interaction Insights into Carbon Utilization and Element Cycling Functions of Hydrothermarchaeota in Hydrothermal Sediment.</title>
        <authorList>
            <person name="Zhou Z."/>
            <person name="Liu Y."/>
            <person name="Xu W."/>
            <person name="Pan J."/>
            <person name="Luo Z.H."/>
            <person name="Li M."/>
        </authorList>
    </citation>
    <scope>NUCLEOTIDE SEQUENCE [LARGE SCALE GENOMIC DNA]</scope>
    <source>
        <strain evidence="1">SpSt-456</strain>
    </source>
</reference>
<dbReference type="EMBL" id="DSTK01000039">
    <property type="protein sequence ID" value="HFK98301.1"/>
    <property type="molecule type" value="Genomic_DNA"/>
</dbReference>